<evidence type="ECO:0000256" key="4">
    <source>
        <dbReference type="ARBA" id="ARBA00022692"/>
    </source>
</evidence>
<evidence type="ECO:0000256" key="8">
    <source>
        <dbReference type="SAM" id="Phobius"/>
    </source>
</evidence>
<evidence type="ECO:0000259" key="9">
    <source>
        <dbReference type="PROSITE" id="PS50156"/>
    </source>
</evidence>
<protein>
    <submittedName>
        <fullName evidence="10">MMPL</fullName>
    </submittedName>
</protein>
<dbReference type="HOGENOM" id="CLU_005108_4_1_11"/>
<feature type="transmembrane region" description="Helical" evidence="8">
    <location>
        <begin position="370"/>
        <end position="397"/>
    </location>
</feature>
<organism evidence="10 11">
    <name type="scientific">Frankia casuarinae (strain DSM 45818 / CECT 9043 / HFP020203 / CcI3)</name>
    <dbReference type="NCBI Taxonomy" id="106370"/>
    <lineage>
        <taxon>Bacteria</taxon>
        <taxon>Bacillati</taxon>
        <taxon>Actinomycetota</taxon>
        <taxon>Actinomycetes</taxon>
        <taxon>Frankiales</taxon>
        <taxon>Frankiaceae</taxon>
        <taxon>Frankia</taxon>
    </lineage>
</organism>
<evidence type="ECO:0000256" key="7">
    <source>
        <dbReference type="SAM" id="MobiDB-lite"/>
    </source>
</evidence>
<feature type="domain" description="SSD" evidence="9">
    <location>
        <begin position="261"/>
        <end position="391"/>
    </location>
</feature>
<dbReference type="Pfam" id="PF03176">
    <property type="entry name" value="MMPL"/>
    <property type="match status" value="2"/>
</dbReference>
<keyword evidence="5 8" id="KW-1133">Transmembrane helix</keyword>
<feature type="transmembrane region" description="Helical" evidence="8">
    <location>
        <begin position="294"/>
        <end position="313"/>
    </location>
</feature>
<proteinExistence type="inferred from homology"/>
<name>Q2J9L4_FRACC</name>
<evidence type="ECO:0000313" key="10">
    <source>
        <dbReference type="EMBL" id="ABD12028.1"/>
    </source>
</evidence>
<dbReference type="InterPro" id="IPR004869">
    <property type="entry name" value="MMPL_dom"/>
</dbReference>
<evidence type="ECO:0000256" key="1">
    <source>
        <dbReference type="ARBA" id="ARBA00004651"/>
    </source>
</evidence>
<keyword evidence="6 8" id="KW-0472">Membrane</keyword>
<comment type="similarity">
    <text evidence="2">Belongs to the resistance-nodulation-cell division (RND) (TC 2.A.6) family. MmpL subfamily.</text>
</comment>
<evidence type="ECO:0000256" key="6">
    <source>
        <dbReference type="ARBA" id="ARBA00023136"/>
    </source>
</evidence>
<dbReference type="EMBL" id="CP000249">
    <property type="protein sequence ID" value="ABD12028.1"/>
    <property type="molecule type" value="Genomic_DNA"/>
</dbReference>
<keyword evidence="11" id="KW-1185">Reference proteome</keyword>
<gene>
    <name evidence="10" type="ordered locus">Francci3_2666</name>
</gene>
<feature type="transmembrane region" description="Helical" evidence="8">
    <location>
        <begin position="610"/>
        <end position="627"/>
    </location>
</feature>
<dbReference type="STRING" id="106370.Francci3_2666"/>
<dbReference type="PROSITE" id="PS50156">
    <property type="entry name" value="SSD"/>
    <property type="match status" value="1"/>
</dbReference>
<dbReference type="PANTHER" id="PTHR33406">
    <property type="entry name" value="MEMBRANE PROTEIN MJ1562-RELATED"/>
    <property type="match status" value="1"/>
</dbReference>
<dbReference type="InterPro" id="IPR050545">
    <property type="entry name" value="Mycobact_MmpL"/>
</dbReference>
<feature type="region of interest" description="Disordered" evidence="7">
    <location>
        <begin position="1"/>
        <end position="58"/>
    </location>
</feature>
<keyword evidence="4 8" id="KW-0812">Transmembrane</keyword>
<dbReference type="KEGG" id="fra:Francci3_2666"/>
<dbReference type="InterPro" id="IPR000731">
    <property type="entry name" value="SSD"/>
</dbReference>
<dbReference type="RefSeq" id="WP_011437063.1">
    <property type="nucleotide sequence ID" value="NC_007777.1"/>
</dbReference>
<feature type="transmembrane region" description="Helical" evidence="8">
    <location>
        <begin position="708"/>
        <end position="729"/>
    </location>
</feature>
<dbReference type="AlphaFoldDB" id="Q2J9L4"/>
<dbReference type="Proteomes" id="UP000001937">
    <property type="component" value="Chromosome"/>
</dbReference>
<feature type="transmembrane region" description="Helical" evidence="8">
    <location>
        <begin position="634"/>
        <end position="655"/>
    </location>
</feature>
<feature type="transmembrane region" description="Helical" evidence="8">
    <location>
        <begin position="429"/>
        <end position="448"/>
    </location>
</feature>
<evidence type="ECO:0000256" key="3">
    <source>
        <dbReference type="ARBA" id="ARBA00022475"/>
    </source>
</evidence>
<dbReference type="PhylomeDB" id="Q2J9L4"/>
<feature type="transmembrane region" description="Helical" evidence="8">
    <location>
        <begin position="735"/>
        <end position="755"/>
    </location>
</feature>
<evidence type="ECO:0000256" key="5">
    <source>
        <dbReference type="ARBA" id="ARBA00022989"/>
    </source>
</evidence>
<keyword evidence="3" id="KW-1003">Cell membrane</keyword>
<feature type="compositionally biased region" description="Pro residues" evidence="7">
    <location>
        <begin position="22"/>
        <end position="33"/>
    </location>
</feature>
<feature type="transmembrane region" description="Helical" evidence="8">
    <location>
        <begin position="236"/>
        <end position="254"/>
    </location>
</feature>
<feature type="transmembrane region" description="Helical" evidence="8">
    <location>
        <begin position="261"/>
        <end position="282"/>
    </location>
</feature>
<feature type="transmembrane region" description="Helical" evidence="8">
    <location>
        <begin position="65"/>
        <end position="86"/>
    </location>
</feature>
<reference evidence="10 11" key="1">
    <citation type="journal article" date="2007" name="Genome Res.">
        <title>Genome characteristics of facultatively symbiotic Frankia sp. strains reflect host range and host plant biogeography.</title>
        <authorList>
            <person name="Normand P."/>
            <person name="Lapierre P."/>
            <person name="Tisa L.S."/>
            <person name="Gogarten J.P."/>
            <person name="Alloisio N."/>
            <person name="Bagnarol E."/>
            <person name="Bassi C.A."/>
            <person name="Berry A.M."/>
            <person name="Bickhart D.M."/>
            <person name="Choisne N."/>
            <person name="Couloux A."/>
            <person name="Cournoyer B."/>
            <person name="Cruveiller S."/>
            <person name="Daubin V."/>
            <person name="Demange N."/>
            <person name="Francino M.P."/>
            <person name="Goltsman E."/>
            <person name="Huang Y."/>
            <person name="Kopp O.R."/>
            <person name="Labarre L."/>
            <person name="Lapidus A."/>
            <person name="Lavire C."/>
            <person name="Marechal J."/>
            <person name="Martinez M."/>
            <person name="Mastronunzio J.E."/>
            <person name="Mullin B.C."/>
            <person name="Niemann J."/>
            <person name="Pujic P."/>
            <person name="Rawnsley T."/>
            <person name="Rouy Z."/>
            <person name="Schenowitz C."/>
            <person name="Sellstedt A."/>
            <person name="Tavares F."/>
            <person name="Tomkins J.P."/>
            <person name="Vallenet D."/>
            <person name="Valverde C."/>
            <person name="Wall L.G."/>
            <person name="Wang Y."/>
            <person name="Medigue C."/>
            <person name="Benson D.R."/>
        </authorList>
    </citation>
    <scope>NUCLEOTIDE SEQUENCE [LARGE SCALE GENOMIC DNA]</scope>
    <source>
        <strain evidence="11">DSM 45818 / CECT 9043 / CcI3</strain>
    </source>
</reference>
<dbReference type="GO" id="GO:0005886">
    <property type="term" value="C:plasma membrane"/>
    <property type="evidence" value="ECO:0007669"/>
    <property type="project" value="UniProtKB-SubCell"/>
</dbReference>
<dbReference type="eggNOG" id="COG2409">
    <property type="taxonomic scope" value="Bacteria"/>
</dbReference>
<evidence type="ECO:0000313" key="11">
    <source>
        <dbReference type="Proteomes" id="UP000001937"/>
    </source>
</evidence>
<dbReference type="Gene3D" id="1.20.1640.10">
    <property type="entry name" value="Multidrug efflux transporter AcrB transmembrane domain"/>
    <property type="match status" value="2"/>
</dbReference>
<dbReference type="SUPFAM" id="SSF82866">
    <property type="entry name" value="Multidrug efflux transporter AcrB transmembrane domain"/>
    <property type="match status" value="2"/>
</dbReference>
<feature type="transmembrane region" description="Helical" evidence="8">
    <location>
        <begin position="334"/>
        <end position="358"/>
    </location>
</feature>
<evidence type="ECO:0000256" key="2">
    <source>
        <dbReference type="ARBA" id="ARBA00010157"/>
    </source>
</evidence>
<feature type="transmembrane region" description="Helical" evidence="8">
    <location>
        <begin position="667"/>
        <end position="687"/>
    </location>
</feature>
<comment type="subcellular location">
    <subcellularLocation>
        <location evidence="1">Cell membrane</location>
        <topology evidence="1">Multi-pass membrane protein</topology>
    </subcellularLocation>
</comment>
<sequence length="778" mass="80403">MTSGDESEVRDSGGSVARAQTPPAPAAPPPPGPAVAGDGNGTLADSASGPAGSGGRPARARRPRIVYVFAVLAVGWLLLGGVGGSYQGKLGEVQKNDNAAYLPNSAESTKVDTASRQFRSVRTIPGFVVYDRQGGLTAQDKAKITADVRSFAGIHGVDAGQLGPPQFARNGAVAAVAVPLVAQDGGREVKGDELVDVEKAVVAAARDGAPAGLAVHPAGPGGLLVAFIEAFSGLDGLLLLAAGLVVVGILLLVYRSPVLWFFPLFSAVLALGVSALIIYPLAKNNVLTLNGQGQGILSVLVIGAGTDYALLLVSRYREELHAYPSRIQAMIVAWRGAAPAITASAVTVILGLLCLSLGELNSTRSLGPVAAIGIACTALIMLIFLPVFLVIAGRWIFWPRIPRVDHQADLAGHGLWARFAGGLVRRARWAWIVTTVVLLACSSLIVTLKVDGLSTTDSLTGRPEAIVGQEIFDANFSQGQGAPAVIITNTVAAADVIAAVRKVDGVATAPGSVCVEVDYAKLAARLASGGRPAARGSDGCAPKSVQVAPVDGRIAIDAAIVHRYDTAEAYNTITAIRRVVREVPGANALVGGQSAINLDTQNASRHDRNLIIPIVLVVILLVLGVLLRALLAPVLLIATVVLSFAATLGVSAVVFNHVFGFANADPGFPLFAFIFLVALGIDYNIFLMTRVREETLIHGTRSGIVRGLAVTGGVITSAGIVLAGTFAVLGVLPLVFLAQVGFSVAFGVLLDTVLVRSVLVPALSHDLGPKIWWPSKLS</sequence>
<accession>Q2J9L4</accession>
<dbReference type="PANTHER" id="PTHR33406:SF6">
    <property type="entry name" value="MEMBRANE PROTEIN YDGH-RELATED"/>
    <property type="match status" value="1"/>
</dbReference>